<name>A0ABS9QA33_9HYPH</name>
<dbReference type="InterPro" id="IPR009412">
    <property type="entry name" value="DUF1062"/>
</dbReference>
<reference evidence="1 2" key="1">
    <citation type="submission" date="2022-02" db="EMBL/GenBank/DDBJ databases">
        <title>Draft genome sequence of Mezorhizobium retamae strain IRAMC:0171 isolated from Retama raetam nodules.</title>
        <authorList>
            <person name="Bengaied R."/>
            <person name="Sbissi I."/>
            <person name="Huber K."/>
            <person name="Ghodbane F."/>
            <person name="Nouioui I."/>
            <person name="Tarhouni M."/>
            <person name="Gtari M."/>
        </authorList>
    </citation>
    <scope>NUCLEOTIDE SEQUENCE [LARGE SCALE GENOMIC DNA]</scope>
    <source>
        <strain evidence="1 2">IRAMC:0171</strain>
    </source>
</reference>
<keyword evidence="2" id="KW-1185">Reference proteome</keyword>
<dbReference type="Pfam" id="PF06353">
    <property type="entry name" value="DUF1062"/>
    <property type="match status" value="1"/>
</dbReference>
<organism evidence="1 2">
    <name type="scientific">Mesorhizobium retamae</name>
    <dbReference type="NCBI Taxonomy" id="2912854"/>
    <lineage>
        <taxon>Bacteria</taxon>
        <taxon>Pseudomonadati</taxon>
        <taxon>Pseudomonadota</taxon>
        <taxon>Alphaproteobacteria</taxon>
        <taxon>Hyphomicrobiales</taxon>
        <taxon>Phyllobacteriaceae</taxon>
        <taxon>Mesorhizobium</taxon>
    </lineage>
</organism>
<evidence type="ECO:0000313" key="1">
    <source>
        <dbReference type="EMBL" id="MCG7504258.1"/>
    </source>
</evidence>
<comment type="caution">
    <text evidence="1">The sequence shown here is derived from an EMBL/GenBank/DDBJ whole genome shotgun (WGS) entry which is preliminary data.</text>
</comment>
<gene>
    <name evidence="1" type="ORF">L4923_04415</name>
</gene>
<sequence length="203" mass="22815">MSCTLSVRWTLTANRFPRPWRTCPRCGTQRAFECSDKFRLNANGRRLDAWLVYKCTTCDDTWNHTLFERRHGRDLDPNLLSALEANDPALVGRFAFDVAALRRAAHRVEEFAGNVAHKEALADRPDAPERLEILIATPVPIAIRLDRLLSSELGLPRARIGAMRDAGHIVTAAALNRPVRDGCRVEFDLAVGEANMILRNACR</sequence>
<dbReference type="EMBL" id="JAKREW010000002">
    <property type="protein sequence ID" value="MCG7504258.1"/>
    <property type="molecule type" value="Genomic_DNA"/>
</dbReference>
<dbReference type="RefSeq" id="WP_239362336.1">
    <property type="nucleotide sequence ID" value="NZ_JAKREW010000002.1"/>
</dbReference>
<protein>
    <submittedName>
        <fullName evidence="1">DUF1062 domain-containing protein</fullName>
    </submittedName>
</protein>
<dbReference type="Proteomes" id="UP001201701">
    <property type="component" value="Unassembled WGS sequence"/>
</dbReference>
<evidence type="ECO:0000313" key="2">
    <source>
        <dbReference type="Proteomes" id="UP001201701"/>
    </source>
</evidence>
<proteinExistence type="predicted"/>
<accession>A0ABS9QA33</accession>